<evidence type="ECO:0000313" key="13">
    <source>
        <dbReference type="Proteomes" id="UP000199046"/>
    </source>
</evidence>
<dbReference type="InterPro" id="IPR056148">
    <property type="entry name" value="NQRA_2nd"/>
</dbReference>
<dbReference type="OrthoDB" id="9774536at2"/>
<dbReference type="PANTHER" id="PTHR37839:SF1">
    <property type="entry name" value="NA(+)-TRANSLOCATING NADH-QUINONE REDUCTASE SUBUNIT A"/>
    <property type="match status" value="1"/>
</dbReference>
<dbReference type="Proteomes" id="UP000199046">
    <property type="component" value="Unassembled WGS sequence"/>
</dbReference>
<proteinExistence type="inferred from homology"/>
<dbReference type="NCBIfam" id="TIGR01936">
    <property type="entry name" value="nqrA"/>
    <property type="match status" value="1"/>
</dbReference>
<evidence type="ECO:0000256" key="7">
    <source>
        <dbReference type="ARBA" id="ARBA00023201"/>
    </source>
</evidence>
<comment type="function">
    <text evidence="8">NQR complex catalyzes the reduction of ubiquinone-1 to ubiquinol by two successive reactions, coupled with the transport of Na(+) ions from the cytoplasm to the periplasm. NqrA to NqrE are probably involved in the second step, the conversion of ubisemiquinone to ubiquinol.</text>
</comment>
<evidence type="ECO:0000256" key="4">
    <source>
        <dbReference type="ARBA" id="ARBA00023053"/>
    </source>
</evidence>
<evidence type="ECO:0000256" key="3">
    <source>
        <dbReference type="ARBA" id="ARBA00023027"/>
    </source>
</evidence>
<dbReference type="Pfam" id="PF24836">
    <property type="entry name" value="NQRA_2nd"/>
    <property type="match status" value="1"/>
</dbReference>
<dbReference type="RefSeq" id="WP_090130162.1">
    <property type="nucleotide sequence ID" value="NZ_FOLY01000001.1"/>
</dbReference>
<keyword evidence="1 8" id="KW-0813">Transport</keyword>
<feature type="domain" description="NqrA N-terminal barrel-sandwich hybrid" evidence="9">
    <location>
        <begin position="2"/>
        <end position="95"/>
    </location>
</feature>
<dbReference type="Pfam" id="PF05896">
    <property type="entry name" value="NQRA_N"/>
    <property type="match status" value="1"/>
</dbReference>
<evidence type="ECO:0000256" key="5">
    <source>
        <dbReference type="ARBA" id="ARBA00023065"/>
    </source>
</evidence>
<keyword evidence="5 8" id="KW-0406">Ion transport</keyword>
<dbReference type="InterPro" id="IPR022615">
    <property type="entry name" value="NqrA_C_domain"/>
</dbReference>
<sequence>MIEVKRGLDLPIAGSPSQTIENGQPVKHVAVLGPDYIGMRPTMEVREGDRVSLGQVLFTDKKTEGVQYVAPAAGEVVAINRGERRRLMSVVIRVEEDNDSRAPAFEQYDAGRLESLERQAVVDQLVASGLWTGIRKRPFSRVPSVSEQPLNIFVTAIDTHPLSADPAHVIEERREDFVNGLRVIRHLTQGQVYLCSAPDADIPGGELDGISHQHFSGPHPAGLAGTHIHHLSPVGISRQVWHLNYQDVMAIGTLFTEGRLDTRRVVALGGPAAKKPRLVRTRLGASLDELLTGEVETDRDVRVISGSVFGGSTAKNSTAYLGRYHLQVSLIDEGRKRALFGWLSLGLDRHSTTGIYLSRLTRPASFRPNTNTNGSERAMVPIGSYEQVMPLDILPTQLLRSLIVGDIEVAMQLGCLELDEEDLALCTYVCPGKYEYGPILRDNLTTIEKEV</sequence>
<evidence type="ECO:0000259" key="9">
    <source>
        <dbReference type="Pfam" id="PF05896"/>
    </source>
</evidence>
<feature type="domain" description="NqrA second alpha/beta" evidence="11">
    <location>
        <begin position="116"/>
        <end position="260"/>
    </location>
</feature>
<dbReference type="AlphaFoldDB" id="A0A1I1FZF9"/>
<dbReference type="GO" id="GO:0016655">
    <property type="term" value="F:oxidoreductase activity, acting on NAD(P)H, quinone or similar compound as acceptor"/>
    <property type="evidence" value="ECO:0007669"/>
    <property type="project" value="UniProtKB-UniRule"/>
</dbReference>
<keyword evidence="4 8" id="KW-0915">Sodium</keyword>
<dbReference type="NCBIfam" id="NF003759">
    <property type="entry name" value="PRK05352.1-2"/>
    <property type="match status" value="1"/>
</dbReference>
<comment type="similarity">
    <text evidence="8">Belongs to the NqrA family.</text>
</comment>
<reference evidence="13" key="1">
    <citation type="submission" date="2016-10" db="EMBL/GenBank/DDBJ databases">
        <authorList>
            <person name="Varghese N."/>
            <person name="Submissions S."/>
        </authorList>
    </citation>
    <scope>NUCLEOTIDE SEQUENCE [LARGE SCALE GENOMIC DNA]</scope>
    <source>
        <strain evidence="13">DSM 23439</strain>
    </source>
</reference>
<keyword evidence="3 8" id="KW-0520">NAD</keyword>
<accession>A0A1I1FZF9</accession>
<dbReference type="GO" id="GO:0006814">
    <property type="term" value="P:sodium ion transport"/>
    <property type="evidence" value="ECO:0007669"/>
    <property type="project" value="UniProtKB-UniRule"/>
</dbReference>
<dbReference type="EMBL" id="FOLY01000001">
    <property type="protein sequence ID" value="SFC04416.1"/>
    <property type="molecule type" value="Genomic_DNA"/>
</dbReference>
<protein>
    <recommendedName>
        <fullName evidence="8">Na(+)-translocating NADH-quinone reductase subunit A</fullName>
        <shortName evidence="8">Na(+)-NQR subunit A</shortName>
        <shortName evidence="8">Na(+)-translocating NQR subunit A</shortName>
        <ecNumber evidence="8">7.2.1.1</ecNumber>
    </recommendedName>
    <alternativeName>
        <fullName evidence="8">NQR complex subunit A</fullName>
    </alternativeName>
    <alternativeName>
        <fullName evidence="8">NQR-1 subunit A</fullName>
    </alternativeName>
</protein>
<evidence type="ECO:0000259" key="11">
    <source>
        <dbReference type="Pfam" id="PF24836"/>
    </source>
</evidence>
<dbReference type="EC" id="7.2.1.1" evidence="8"/>
<comment type="subunit">
    <text evidence="8">Composed of six subunits; NqrA, NqrB, NqrC, NqrD, NqrE and NqrF.</text>
</comment>
<gene>
    <name evidence="8" type="primary">nqrA</name>
    <name evidence="12" type="ORF">SAMN05421848_0333</name>
</gene>
<dbReference type="Pfam" id="PF11973">
    <property type="entry name" value="NQRA_SLBB"/>
    <property type="match status" value="1"/>
</dbReference>
<evidence type="ECO:0000256" key="2">
    <source>
        <dbReference type="ARBA" id="ARBA00022967"/>
    </source>
</evidence>
<dbReference type="HAMAP" id="MF_00425">
    <property type="entry name" value="NqrA"/>
    <property type="match status" value="1"/>
</dbReference>
<feature type="domain" description="Na(+)-translocating NADH-quinone reductase subunit A C-terminal" evidence="10">
    <location>
        <begin position="265"/>
        <end position="315"/>
    </location>
</feature>
<comment type="catalytic activity">
    <reaction evidence="8">
        <text>a ubiquinone + n Na(+)(in) + NADH + H(+) = a ubiquinol + n Na(+)(out) + NAD(+)</text>
        <dbReference type="Rhea" id="RHEA:47748"/>
        <dbReference type="Rhea" id="RHEA-COMP:9565"/>
        <dbReference type="Rhea" id="RHEA-COMP:9566"/>
        <dbReference type="ChEBI" id="CHEBI:15378"/>
        <dbReference type="ChEBI" id="CHEBI:16389"/>
        <dbReference type="ChEBI" id="CHEBI:17976"/>
        <dbReference type="ChEBI" id="CHEBI:29101"/>
        <dbReference type="ChEBI" id="CHEBI:57540"/>
        <dbReference type="ChEBI" id="CHEBI:57945"/>
        <dbReference type="EC" id="7.2.1.1"/>
    </reaction>
</comment>
<keyword evidence="6 8" id="KW-0830">Ubiquinone</keyword>
<keyword evidence="13" id="KW-1185">Reference proteome</keyword>
<dbReference type="PANTHER" id="PTHR37839">
    <property type="entry name" value="NA(+)-TRANSLOCATING NADH-QUINONE REDUCTASE SUBUNIT A"/>
    <property type="match status" value="1"/>
</dbReference>
<keyword evidence="2 8" id="KW-1278">Translocase</keyword>
<dbReference type="InterPro" id="IPR008703">
    <property type="entry name" value="NqrA"/>
</dbReference>
<evidence type="ECO:0000259" key="10">
    <source>
        <dbReference type="Pfam" id="PF11973"/>
    </source>
</evidence>
<name>A0A1I1FZF9_9GAMM</name>
<evidence type="ECO:0000256" key="6">
    <source>
        <dbReference type="ARBA" id="ARBA00023075"/>
    </source>
</evidence>
<evidence type="ECO:0000256" key="8">
    <source>
        <dbReference type="HAMAP-Rule" id="MF_00425"/>
    </source>
</evidence>
<organism evidence="12 13">
    <name type="scientific">Kushneria avicenniae</name>
    <dbReference type="NCBI Taxonomy" id="402385"/>
    <lineage>
        <taxon>Bacteria</taxon>
        <taxon>Pseudomonadati</taxon>
        <taxon>Pseudomonadota</taxon>
        <taxon>Gammaproteobacteria</taxon>
        <taxon>Oceanospirillales</taxon>
        <taxon>Halomonadaceae</taxon>
        <taxon>Kushneria</taxon>
    </lineage>
</organism>
<keyword evidence="7 8" id="KW-0739">Sodium transport</keyword>
<evidence type="ECO:0000256" key="1">
    <source>
        <dbReference type="ARBA" id="ARBA00022448"/>
    </source>
</evidence>
<dbReference type="InterPro" id="IPR056147">
    <property type="entry name" value="NQRA_N"/>
</dbReference>
<dbReference type="STRING" id="402385.SAMN05421848_0333"/>
<evidence type="ECO:0000313" key="12">
    <source>
        <dbReference type="EMBL" id="SFC04416.1"/>
    </source>
</evidence>